<gene>
    <name evidence="2" type="ORF">C1752_04347</name>
</gene>
<evidence type="ECO:0000313" key="3">
    <source>
        <dbReference type="Proteomes" id="UP000248857"/>
    </source>
</evidence>
<organism evidence="2 3">
    <name type="scientific">Acaryochloris thomasi RCC1774</name>
    <dbReference type="NCBI Taxonomy" id="1764569"/>
    <lineage>
        <taxon>Bacteria</taxon>
        <taxon>Bacillati</taxon>
        <taxon>Cyanobacteriota</taxon>
        <taxon>Cyanophyceae</taxon>
        <taxon>Acaryochloridales</taxon>
        <taxon>Acaryochloridaceae</taxon>
        <taxon>Acaryochloris</taxon>
        <taxon>Acaryochloris thomasi</taxon>
    </lineage>
</organism>
<comment type="caution">
    <text evidence="2">The sequence shown here is derived from an EMBL/GenBank/DDBJ whole genome shotgun (WGS) entry which is preliminary data.</text>
</comment>
<dbReference type="PANTHER" id="PTHR34107">
    <property type="entry name" value="SLL0198 PROTEIN-RELATED"/>
    <property type="match status" value="1"/>
</dbReference>
<dbReference type="SUPFAM" id="SSF52980">
    <property type="entry name" value="Restriction endonuclease-like"/>
    <property type="match status" value="1"/>
</dbReference>
<dbReference type="InterPro" id="IPR012296">
    <property type="entry name" value="Nuclease_put_TT1808"/>
</dbReference>
<evidence type="ECO:0000313" key="2">
    <source>
        <dbReference type="EMBL" id="PZD71954.1"/>
    </source>
</evidence>
<dbReference type="InterPro" id="IPR008538">
    <property type="entry name" value="Uma2"/>
</dbReference>
<dbReference type="OrthoDB" id="454453at2"/>
<dbReference type="RefSeq" id="WP_110987581.1">
    <property type="nucleotide sequence ID" value="NZ_CAWNWM010000013.1"/>
</dbReference>
<dbReference type="InterPro" id="IPR011335">
    <property type="entry name" value="Restrct_endonuc-II-like"/>
</dbReference>
<accession>A0A2W1JP72</accession>
<keyword evidence="3" id="KW-1185">Reference proteome</keyword>
<dbReference type="AlphaFoldDB" id="A0A2W1JP72"/>
<dbReference type="Gene3D" id="3.90.1570.10">
    <property type="entry name" value="tt1808, chain A"/>
    <property type="match status" value="1"/>
</dbReference>
<evidence type="ECO:0000259" key="1">
    <source>
        <dbReference type="Pfam" id="PF05685"/>
    </source>
</evidence>
<dbReference type="Proteomes" id="UP000248857">
    <property type="component" value="Unassembled WGS sequence"/>
</dbReference>
<reference evidence="2 3" key="1">
    <citation type="journal article" date="2018" name="Sci. Rep.">
        <title>A novel species of the marine cyanobacterium Acaryochloris with a unique pigment content and lifestyle.</title>
        <authorList>
            <person name="Partensky F."/>
            <person name="Six C."/>
            <person name="Ratin M."/>
            <person name="Garczarek L."/>
            <person name="Vaulot D."/>
            <person name="Probert I."/>
            <person name="Calteau A."/>
            <person name="Gourvil P."/>
            <person name="Marie D."/>
            <person name="Grebert T."/>
            <person name="Bouchier C."/>
            <person name="Le Panse S."/>
            <person name="Gachenot M."/>
            <person name="Rodriguez F."/>
            <person name="Garrido J.L."/>
        </authorList>
    </citation>
    <scope>NUCLEOTIDE SEQUENCE [LARGE SCALE GENOMIC DNA]</scope>
    <source>
        <strain evidence="2 3">RCC1774</strain>
    </source>
</reference>
<name>A0A2W1JP72_9CYAN</name>
<dbReference type="CDD" id="cd06260">
    <property type="entry name" value="DUF820-like"/>
    <property type="match status" value="1"/>
</dbReference>
<proteinExistence type="predicted"/>
<feature type="domain" description="Putative restriction endonuclease" evidence="1">
    <location>
        <begin position="17"/>
        <end position="187"/>
    </location>
</feature>
<dbReference type="PANTHER" id="PTHR34107:SF6">
    <property type="entry name" value="SLR0981 PROTEIN"/>
    <property type="match status" value="1"/>
</dbReference>
<dbReference type="EMBL" id="PQWO01000013">
    <property type="protein sequence ID" value="PZD71954.1"/>
    <property type="molecule type" value="Genomic_DNA"/>
</dbReference>
<protein>
    <recommendedName>
        <fullName evidence="1">Putative restriction endonuclease domain-containing protein</fullName>
    </recommendedName>
</protein>
<sequence length="188" mass="21299">MTAITLNLEPLTQLTHEQFYELCMANKDVAMERSPAGELIIMPPVGGGSGYREARLISKLFNWHEQTGLGIVFSSSTVFKLPGGGDRSPDAAWVKQERWDALTPEEQESFPPICPDFVIELRSKSDRLRPLRAKMQEYLESGLRLGWLINPQDQTVEIYRPEKEIEVQQMPVTLLGEDVLPGFILDVR</sequence>
<dbReference type="Pfam" id="PF05685">
    <property type="entry name" value="Uma2"/>
    <property type="match status" value="1"/>
</dbReference>